<gene>
    <name evidence="2" type="ORF">FKZ61_07105</name>
</gene>
<name>A0A540VIV5_9CHLR</name>
<feature type="compositionally biased region" description="Basic and acidic residues" evidence="1">
    <location>
        <begin position="115"/>
        <end position="126"/>
    </location>
</feature>
<evidence type="ECO:0000313" key="3">
    <source>
        <dbReference type="Proteomes" id="UP000317371"/>
    </source>
</evidence>
<dbReference type="Proteomes" id="UP000317371">
    <property type="component" value="Unassembled WGS sequence"/>
</dbReference>
<dbReference type="EMBL" id="VIGC01000007">
    <property type="protein sequence ID" value="TQE96652.1"/>
    <property type="molecule type" value="Genomic_DNA"/>
</dbReference>
<dbReference type="AlphaFoldDB" id="A0A540VIV5"/>
<dbReference type="OrthoDB" id="9848270at2"/>
<dbReference type="InParanoid" id="A0A540VIV5"/>
<keyword evidence="3" id="KW-1185">Reference proteome</keyword>
<protein>
    <submittedName>
        <fullName evidence="2">Uncharacterized protein</fullName>
    </submittedName>
</protein>
<feature type="region of interest" description="Disordered" evidence="1">
    <location>
        <begin position="113"/>
        <end position="140"/>
    </location>
</feature>
<dbReference type="RefSeq" id="WP_141609394.1">
    <property type="nucleotide sequence ID" value="NZ_VIGC02000007.1"/>
</dbReference>
<organism evidence="2 3">
    <name type="scientific">Litorilinea aerophila</name>
    <dbReference type="NCBI Taxonomy" id="1204385"/>
    <lineage>
        <taxon>Bacteria</taxon>
        <taxon>Bacillati</taxon>
        <taxon>Chloroflexota</taxon>
        <taxon>Caldilineae</taxon>
        <taxon>Caldilineales</taxon>
        <taxon>Caldilineaceae</taxon>
        <taxon>Litorilinea</taxon>
    </lineage>
</organism>
<accession>A0A540VIV5</accession>
<evidence type="ECO:0000313" key="2">
    <source>
        <dbReference type="EMBL" id="TQE96652.1"/>
    </source>
</evidence>
<proteinExistence type="predicted"/>
<sequence>MNLKLKRLVRTVSSEQYALFDLDQLNEEDDQPMTIGKLDLHYTNEGVYGTLLLWDSASRQLRPAVRREFIHALLREITQPMGVPNEYVVEFFAPTLQEYEVFHNVALADEEVEAEVGHPADEDGRASGDAVGSRRATAPS</sequence>
<evidence type="ECO:0000256" key="1">
    <source>
        <dbReference type="SAM" id="MobiDB-lite"/>
    </source>
</evidence>
<reference evidence="2 3" key="1">
    <citation type="submission" date="2019-06" db="EMBL/GenBank/DDBJ databases">
        <title>Genome sequence of Litorilinea aerophila BAA-2444.</title>
        <authorList>
            <person name="Maclea K.S."/>
            <person name="Maurais E.G."/>
            <person name="Iannazzi L.C."/>
        </authorList>
    </citation>
    <scope>NUCLEOTIDE SEQUENCE [LARGE SCALE GENOMIC DNA]</scope>
    <source>
        <strain evidence="2 3">ATCC BAA-2444</strain>
    </source>
</reference>
<comment type="caution">
    <text evidence="2">The sequence shown here is derived from an EMBL/GenBank/DDBJ whole genome shotgun (WGS) entry which is preliminary data.</text>
</comment>